<evidence type="ECO:0000256" key="6">
    <source>
        <dbReference type="ARBA" id="ARBA00034078"/>
    </source>
</evidence>
<dbReference type="PIRSF" id="PIRSF000216">
    <property type="entry name" value="NADH_DH_24kDa"/>
    <property type="match status" value="1"/>
</dbReference>
<comment type="caution">
    <text evidence="7">The sequence shown here is derived from an EMBL/GenBank/DDBJ whole genome shotgun (WGS) entry which is preliminary data.</text>
</comment>
<protein>
    <recommendedName>
        <fullName evidence="8">NAD(P)H-dependent oxidoreductase subunit E</fullName>
    </recommendedName>
</protein>
<name>A0A0F9BX20_9ZZZZ</name>
<dbReference type="InterPro" id="IPR002023">
    <property type="entry name" value="NuoE-like"/>
</dbReference>
<evidence type="ECO:0000313" key="7">
    <source>
        <dbReference type="EMBL" id="KKL26475.1"/>
    </source>
</evidence>
<dbReference type="GO" id="GO:0016491">
    <property type="term" value="F:oxidoreductase activity"/>
    <property type="evidence" value="ECO:0007669"/>
    <property type="project" value="InterPro"/>
</dbReference>
<sequence>MAHYERPQHPDISNDMFDKIDEIIAINRPRPGSIITVLRECQNVAGYLPVELIDYISPGMNLAPSEVFGIASFYALFSMEPKGRHTIKMCLGTACYVKGIKQIMSRVHREYGIRDGETTEDRRFSLDAVRCLGACGLAPVMIVNKDTYGALSSDRAVEILEKYE</sequence>
<dbReference type="GO" id="GO:0046872">
    <property type="term" value="F:metal ion binding"/>
    <property type="evidence" value="ECO:0007669"/>
    <property type="project" value="UniProtKB-KW"/>
</dbReference>
<dbReference type="InterPro" id="IPR036249">
    <property type="entry name" value="Thioredoxin-like_sf"/>
</dbReference>
<evidence type="ECO:0008006" key="8">
    <source>
        <dbReference type="Google" id="ProtNLM"/>
    </source>
</evidence>
<comment type="cofactor">
    <cofactor evidence="6">
        <name>[2Fe-2S] cluster</name>
        <dbReference type="ChEBI" id="CHEBI:190135"/>
    </cofactor>
</comment>
<dbReference type="Gene3D" id="3.40.30.10">
    <property type="entry name" value="Glutaredoxin"/>
    <property type="match status" value="1"/>
</dbReference>
<proteinExistence type="inferred from homology"/>
<evidence type="ECO:0000256" key="3">
    <source>
        <dbReference type="ARBA" id="ARBA00022723"/>
    </source>
</evidence>
<dbReference type="PANTHER" id="PTHR43342:SF1">
    <property type="entry name" value="BIFURCATING [FEFE] HYDROGENASE GAMMA SUBUNIT"/>
    <property type="match status" value="1"/>
</dbReference>
<dbReference type="InterPro" id="IPR042128">
    <property type="entry name" value="NuoE_dom"/>
</dbReference>
<keyword evidence="4" id="KW-0408">Iron</keyword>
<dbReference type="AlphaFoldDB" id="A0A0F9BX20"/>
<dbReference type="Gene3D" id="1.10.10.1590">
    <property type="entry name" value="NADH-quinone oxidoreductase subunit E"/>
    <property type="match status" value="1"/>
</dbReference>
<evidence type="ECO:0000256" key="5">
    <source>
        <dbReference type="ARBA" id="ARBA00023014"/>
    </source>
</evidence>
<dbReference type="GO" id="GO:0051537">
    <property type="term" value="F:2 iron, 2 sulfur cluster binding"/>
    <property type="evidence" value="ECO:0007669"/>
    <property type="project" value="UniProtKB-KW"/>
</dbReference>
<dbReference type="Pfam" id="PF01257">
    <property type="entry name" value="2Fe-2S_thioredx"/>
    <property type="match status" value="1"/>
</dbReference>
<accession>A0A0F9BX20</accession>
<dbReference type="PANTHER" id="PTHR43342">
    <property type="entry name" value="NADH-QUINONE OXIDOREDUCTASE, E SUBUNIT"/>
    <property type="match status" value="1"/>
</dbReference>
<comment type="similarity">
    <text evidence="1">Belongs to the complex I 24 kDa subunit family.</text>
</comment>
<dbReference type="SUPFAM" id="SSF52833">
    <property type="entry name" value="Thioredoxin-like"/>
    <property type="match status" value="1"/>
</dbReference>
<dbReference type="CDD" id="cd03064">
    <property type="entry name" value="TRX_Fd_NuoE"/>
    <property type="match status" value="1"/>
</dbReference>
<keyword evidence="3" id="KW-0479">Metal-binding</keyword>
<dbReference type="InterPro" id="IPR028431">
    <property type="entry name" value="NADP_DH_HndA-like"/>
</dbReference>
<evidence type="ECO:0000256" key="2">
    <source>
        <dbReference type="ARBA" id="ARBA00022714"/>
    </source>
</evidence>
<dbReference type="FunFam" id="3.40.30.10:FF:000015">
    <property type="entry name" value="NADH-quinone oxidoreductase subunit E"/>
    <property type="match status" value="1"/>
</dbReference>
<organism evidence="7">
    <name type="scientific">marine sediment metagenome</name>
    <dbReference type="NCBI Taxonomy" id="412755"/>
    <lineage>
        <taxon>unclassified sequences</taxon>
        <taxon>metagenomes</taxon>
        <taxon>ecological metagenomes</taxon>
    </lineage>
</organism>
<dbReference type="InterPro" id="IPR041921">
    <property type="entry name" value="NuoE_N"/>
</dbReference>
<keyword evidence="5" id="KW-0411">Iron-sulfur</keyword>
<keyword evidence="2" id="KW-0001">2Fe-2S</keyword>
<gene>
    <name evidence="7" type="ORF">LCGC14_2394930</name>
</gene>
<dbReference type="EMBL" id="LAZR01035826">
    <property type="protein sequence ID" value="KKL26475.1"/>
    <property type="molecule type" value="Genomic_DNA"/>
</dbReference>
<dbReference type="PROSITE" id="PS01099">
    <property type="entry name" value="COMPLEX1_24K"/>
    <property type="match status" value="1"/>
</dbReference>
<evidence type="ECO:0000256" key="1">
    <source>
        <dbReference type="ARBA" id="ARBA00010643"/>
    </source>
</evidence>
<evidence type="ECO:0000256" key="4">
    <source>
        <dbReference type="ARBA" id="ARBA00023004"/>
    </source>
</evidence>
<reference evidence="7" key="1">
    <citation type="journal article" date="2015" name="Nature">
        <title>Complex archaea that bridge the gap between prokaryotes and eukaryotes.</title>
        <authorList>
            <person name="Spang A."/>
            <person name="Saw J.H."/>
            <person name="Jorgensen S.L."/>
            <person name="Zaremba-Niedzwiedzka K."/>
            <person name="Martijn J."/>
            <person name="Lind A.E."/>
            <person name="van Eijk R."/>
            <person name="Schleper C."/>
            <person name="Guy L."/>
            <person name="Ettema T.J."/>
        </authorList>
    </citation>
    <scope>NUCLEOTIDE SEQUENCE</scope>
</reference>